<dbReference type="STRING" id="1071380.I2GXD7"/>
<evidence type="ECO:0000256" key="14">
    <source>
        <dbReference type="PIRSR" id="PIRSR601834-1"/>
    </source>
</evidence>
<dbReference type="GO" id="GO:0005741">
    <property type="term" value="C:mitochondrial outer membrane"/>
    <property type="evidence" value="ECO:0007669"/>
    <property type="project" value="UniProtKB-SubCell"/>
</dbReference>
<keyword evidence="8" id="KW-1133">Transmembrane helix</keyword>
<dbReference type="GO" id="GO:0006696">
    <property type="term" value="P:ergosterol biosynthetic process"/>
    <property type="evidence" value="ECO:0007669"/>
    <property type="project" value="EnsemblFungi"/>
</dbReference>
<evidence type="ECO:0000256" key="9">
    <source>
        <dbReference type="ARBA" id="ARBA00023002"/>
    </source>
</evidence>
<feature type="binding site" evidence="14">
    <location>
        <position position="129"/>
    </location>
    <ligand>
        <name>FAD</name>
        <dbReference type="ChEBI" id="CHEBI:57692"/>
    </ligand>
</feature>
<dbReference type="SUPFAM" id="SSF63380">
    <property type="entry name" value="Riboflavin synthase domain-like"/>
    <property type="match status" value="1"/>
</dbReference>
<evidence type="ECO:0000256" key="8">
    <source>
        <dbReference type="ARBA" id="ARBA00022989"/>
    </source>
</evidence>
<dbReference type="GO" id="GO:0005758">
    <property type="term" value="C:mitochondrial intermembrane space"/>
    <property type="evidence" value="ECO:0007669"/>
    <property type="project" value="EnsemblFungi"/>
</dbReference>
<organism evidence="17 18">
    <name type="scientific">Henningerozyma blattae (strain ATCC 34711 / CBS 6284 / DSM 70876 / NBRC 10599 / NRRL Y-10934 / UCD 77-7)</name>
    <name type="common">Yeast</name>
    <name type="synonym">Tetrapisispora blattae</name>
    <dbReference type="NCBI Taxonomy" id="1071380"/>
    <lineage>
        <taxon>Eukaryota</taxon>
        <taxon>Fungi</taxon>
        <taxon>Dikarya</taxon>
        <taxon>Ascomycota</taxon>
        <taxon>Saccharomycotina</taxon>
        <taxon>Saccharomycetes</taxon>
        <taxon>Saccharomycetales</taxon>
        <taxon>Saccharomycetaceae</taxon>
        <taxon>Henningerozyma</taxon>
    </lineage>
</organism>
<dbReference type="InterPro" id="IPR017938">
    <property type="entry name" value="Riboflavin_synthase-like_b-brl"/>
</dbReference>
<accession>I2GXD7</accession>
<gene>
    <name evidence="17" type="primary">TBLA0A10090</name>
    <name evidence="17" type="ORF">TBLA_0A10090</name>
</gene>
<feature type="binding site" evidence="14">
    <location>
        <position position="112"/>
    </location>
    <ligand>
        <name>FAD</name>
        <dbReference type="ChEBI" id="CHEBI:57692"/>
    </ligand>
</feature>
<dbReference type="Gene3D" id="2.40.30.10">
    <property type="entry name" value="Translation factors"/>
    <property type="match status" value="1"/>
</dbReference>
<evidence type="ECO:0000256" key="13">
    <source>
        <dbReference type="ARBA" id="ARBA00047682"/>
    </source>
</evidence>
<keyword evidence="18" id="KW-1185">Reference proteome</keyword>
<evidence type="ECO:0000259" key="16">
    <source>
        <dbReference type="PROSITE" id="PS51384"/>
    </source>
</evidence>
<dbReference type="PANTHER" id="PTHR19370">
    <property type="entry name" value="NADH-CYTOCHROME B5 REDUCTASE"/>
    <property type="match status" value="1"/>
</dbReference>
<evidence type="ECO:0000313" key="18">
    <source>
        <dbReference type="Proteomes" id="UP000002866"/>
    </source>
</evidence>
<dbReference type="GO" id="GO:0090524">
    <property type="term" value="F:cytochrome-b5 reductase activity, acting on NADH"/>
    <property type="evidence" value="ECO:0007669"/>
    <property type="project" value="UniProtKB-EC"/>
</dbReference>
<dbReference type="PROSITE" id="PS51384">
    <property type="entry name" value="FAD_FR"/>
    <property type="match status" value="1"/>
</dbReference>
<evidence type="ECO:0000256" key="12">
    <source>
        <dbReference type="ARBA" id="ARBA00023136"/>
    </source>
</evidence>
<dbReference type="InterPro" id="IPR001834">
    <property type="entry name" value="CBR-like"/>
</dbReference>
<keyword evidence="12" id="KW-0472">Membrane</keyword>
<dbReference type="InterPro" id="IPR039261">
    <property type="entry name" value="FNR_nucleotide-bd"/>
</dbReference>
<feature type="binding site" evidence="14">
    <location>
        <position position="111"/>
    </location>
    <ligand>
        <name>FAD</name>
        <dbReference type="ChEBI" id="CHEBI:57692"/>
    </ligand>
</feature>
<dbReference type="InParanoid" id="I2GXD7"/>
<dbReference type="EMBL" id="HE806316">
    <property type="protein sequence ID" value="CCH58789.1"/>
    <property type="molecule type" value="Genomic_DNA"/>
</dbReference>
<dbReference type="eggNOG" id="KOG0534">
    <property type="taxonomic scope" value="Eukaryota"/>
</dbReference>
<evidence type="ECO:0000256" key="1">
    <source>
        <dbReference type="ARBA" id="ARBA00001974"/>
    </source>
</evidence>
<comment type="subcellular location">
    <subcellularLocation>
        <location evidence="2">Mitochondrion outer membrane</location>
        <topology evidence="2">Single-pass membrane protein</topology>
    </subcellularLocation>
</comment>
<dbReference type="RefSeq" id="XP_004178308.1">
    <property type="nucleotide sequence ID" value="XM_004178260.1"/>
</dbReference>
<dbReference type="SUPFAM" id="SSF52343">
    <property type="entry name" value="Ferredoxin reductase-like, C-terminal NADP-linked domain"/>
    <property type="match status" value="1"/>
</dbReference>
<dbReference type="Proteomes" id="UP000002866">
    <property type="component" value="Chromosome 1"/>
</dbReference>
<dbReference type="CDD" id="cd06183">
    <property type="entry name" value="cyt_b5_reduct_like"/>
    <property type="match status" value="1"/>
</dbReference>
<dbReference type="GO" id="GO:0003954">
    <property type="term" value="F:NADH dehydrogenase activity"/>
    <property type="evidence" value="ECO:0007669"/>
    <property type="project" value="EnsemblFungi"/>
</dbReference>
<dbReference type="FunFam" id="3.40.50.80:FF:000009">
    <property type="entry name" value="NADH-cytochrome b5 reductase"/>
    <property type="match status" value="1"/>
</dbReference>
<dbReference type="GO" id="GO:0034599">
    <property type="term" value="P:cellular response to oxidative stress"/>
    <property type="evidence" value="ECO:0007669"/>
    <property type="project" value="EnsemblFungi"/>
</dbReference>
<feature type="binding site" evidence="14">
    <location>
        <position position="136"/>
    </location>
    <ligand>
        <name>FAD</name>
        <dbReference type="ChEBI" id="CHEBI:57692"/>
    </ligand>
</feature>
<dbReference type="AlphaFoldDB" id="I2GXD7"/>
<keyword evidence="7 14" id="KW-0274">FAD</keyword>
<keyword evidence="6" id="KW-1000">Mitochondrion outer membrane</keyword>
<dbReference type="Pfam" id="PF00970">
    <property type="entry name" value="FAD_binding_6"/>
    <property type="match status" value="1"/>
</dbReference>
<keyword evidence="9 15" id="KW-0560">Oxidoreductase</keyword>
<feature type="binding site" evidence="14">
    <location>
        <position position="135"/>
    </location>
    <ligand>
        <name>FAD</name>
        <dbReference type="ChEBI" id="CHEBI:57692"/>
    </ligand>
</feature>
<evidence type="ECO:0000256" key="5">
    <source>
        <dbReference type="ARBA" id="ARBA00022692"/>
    </source>
</evidence>
<comment type="similarity">
    <text evidence="3 15">Belongs to the flavoprotein pyridine nucleotide cytochrome reductase family.</text>
</comment>
<keyword evidence="5" id="KW-0812">Transmembrane</keyword>
<dbReference type="FunCoup" id="I2GXD7">
    <property type="interactions" value="348"/>
</dbReference>
<dbReference type="PRINTS" id="PR00406">
    <property type="entry name" value="CYTB5RDTASE"/>
</dbReference>
<dbReference type="InterPro" id="IPR008333">
    <property type="entry name" value="Cbr1-like_FAD-bd_dom"/>
</dbReference>
<evidence type="ECO:0000256" key="15">
    <source>
        <dbReference type="RuleBase" id="RU361226"/>
    </source>
</evidence>
<dbReference type="OMA" id="KGPEMQK"/>
<evidence type="ECO:0000256" key="6">
    <source>
        <dbReference type="ARBA" id="ARBA00022787"/>
    </source>
</evidence>
<protein>
    <recommendedName>
        <fullName evidence="15">NADH-cytochrome b5 reductase</fullName>
        <ecNumber evidence="15">1.6.2.2</ecNumber>
    </recommendedName>
</protein>
<dbReference type="KEGG" id="tbl:TBLA_0A10090"/>
<keyword evidence="10 15" id="KW-0520">NAD</keyword>
<feature type="binding site" evidence="14">
    <location>
        <position position="178"/>
    </location>
    <ligand>
        <name>FAD</name>
        <dbReference type="ChEBI" id="CHEBI:57692"/>
    </ligand>
</feature>
<dbReference type="PANTHER" id="PTHR19370:SF171">
    <property type="entry name" value="NADH-CYTOCHROME B5 REDUCTASE 2"/>
    <property type="match status" value="1"/>
</dbReference>
<name>I2GXD7_HENB6</name>
<evidence type="ECO:0000313" key="17">
    <source>
        <dbReference type="EMBL" id="CCH58789.1"/>
    </source>
</evidence>
<evidence type="ECO:0000256" key="10">
    <source>
        <dbReference type="ARBA" id="ARBA00023027"/>
    </source>
</evidence>
<evidence type="ECO:0000256" key="3">
    <source>
        <dbReference type="ARBA" id="ARBA00006105"/>
    </source>
</evidence>
<dbReference type="InterPro" id="IPR001433">
    <property type="entry name" value="OxRdtase_FAD/NAD-bd"/>
</dbReference>
<dbReference type="OrthoDB" id="432685at2759"/>
<keyword evidence="11" id="KW-0496">Mitochondrion</keyword>
<evidence type="ECO:0000256" key="4">
    <source>
        <dbReference type="ARBA" id="ARBA00022630"/>
    </source>
</evidence>
<evidence type="ECO:0000256" key="2">
    <source>
        <dbReference type="ARBA" id="ARBA00004572"/>
    </source>
</evidence>
<feature type="binding site" evidence="14">
    <location>
        <position position="110"/>
    </location>
    <ligand>
        <name>FAD</name>
        <dbReference type="ChEBI" id="CHEBI:57692"/>
    </ligand>
</feature>
<keyword evidence="4 14" id="KW-0285">Flavoprotein</keyword>
<evidence type="ECO:0000256" key="11">
    <source>
        <dbReference type="ARBA" id="ARBA00023128"/>
    </source>
</evidence>
<dbReference type="InterPro" id="IPR001709">
    <property type="entry name" value="Flavoprot_Pyr_Nucl_cyt_Rdtase"/>
</dbReference>
<evidence type="ECO:0000256" key="7">
    <source>
        <dbReference type="ARBA" id="ARBA00022827"/>
    </source>
</evidence>
<dbReference type="Gene3D" id="3.40.50.80">
    <property type="entry name" value="Nucleotide-binding domain of ferredoxin-NADP reductase (FNR) module"/>
    <property type="match status" value="1"/>
</dbReference>
<feature type="binding site" evidence="14">
    <location>
        <position position="127"/>
    </location>
    <ligand>
        <name>FAD</name>
        <dbReference type="ChEBI" id="CHEBI:57692"/>
    </ligand>
</feature>
<comment type="catalytic activity">
    <reaction evidence="13 15">
        <text>2 Fe(III)-[cytochrome b5] + NADH = 2 Fe(II)-[cytochrome b5] + NAD(+) + H(+)</text>
        <dbReference type="Rhea" id="RHEA:46680"/>
        <dbReference type="Rhea" id="RHEA-COMP:10438"/>
        <dbReference type="Rhea" id="RHEA-COMP:10439"/>
        <dbReference type="ChEBI" id="CHEBI:15378"/>
        <dbReference type="ChEBI" id="CHEBI:29033"/>
        <dbReference type="ChEBI" id="CHEBI:29034"/>
        <dbReference type="ChEBI" id="CHEBI:57540"/>
        <dbReference type="ChEBI" id="CHEBI:57945"/>
        <dbReference type="EC" id="1.6.2.2"/>
    </reaction>
</comment>
<dbReference type="EC" id="1.6.2.2" evidence="15"/>
<proteinExistence type="inferred from homology"/>
<dbReference type="FunFam" id="2.40.30.10:FF:000032">
    <property type="entry name" value="NADH-cytochrome b5 reductase"/>
    <property type="match status" value="1"/>
</dbReference>
<dbReference type="HOGENOM" id="CLU_003827_9_2_1"/>
<dbReference type="InterPro" id="IPR017927">
    <property type="entry name" value="FAD-bd_FR_type"/>
</dbReference>
<comment type="cofactor">
    <cofactor evidence="1 14 15">
        <name>FAD</name>
        <dbReference type="ChEBI" id="CHEBI:57692"/>
    </cofactor>
</comment>
<sequence>MSSRKITYTAAAAATLLASAYIYRQCSCTKSSTKAPLAEKNQLGATVSNSKAFVPDSSWVALPLTDIKTLSPDTKRFTFQLPQEDQVSGLTVASALLTKFITPKGSNVIRPYTPVTDLNKKGSFDLVIKVYPEGKMTNHIFNLKLNETLLFKGPLLKFDYPKNTFNEITLLGAGTGITPLYQILTSILSDPDQQPNTKINLLYGNKTPQDILLKPELDELQKKFSDTFKVTYFVDQLNNDLEYNGELGYISKDYLKKSMLEPKSTKNQKIFICGPPPFMNCYSGPKASPKEQGELSGILKDLGYTSEQVFKF</sequence>
<feature type="domain" description="FAD-binding FR-type" evidence="16">
    <location>
        <begin position="57"/>
        <end position="161"/>
    </location>
</feature>
<reference evidence="17 18" key="1">
    <citation type="journal article" date="2011" name="Proc. Natl. Acad. Sci. U.S.A.">
        <title>Evolutionary erosion of yeast sex chromosomes by mating-type switching accidents.</title>
        <authorList>
            <person name="Gordon J.L."/>
            <person name="Armisen D."/>
            <person name="Proux-Wera E."/>
            <person name="Oheigeartaigh S.S."/>
            <person name="Byrne K.P."/>
            <person name="Wolfe K.H."/>
        </authorList>
    </citation>
    <scope>NUCLEOTIDE SEQUENCE [LARGE SCALE GENOMIC DNA]</scope>
    <source>
        <strain evidence="18">ATCC 34711 / CBS 6284 / DSM 70876 / NBRC 10599 / NRRL Y-10934 / UCD 77-7</strain>
    </source>
</reference>
<dbReference type="Pfam" id="PF00175">
    <property type="entry name" value="NAD_binding_1"/>
    <property type="match status" value="1"/>
</dbReference>
<dbReference type="PRINTS" id="PR00371">
    <property type="entry name" value="FPNCR"/>
</dbReference>
<dbReference type="GeneID" id="14493590"/>